<dbReference type="PANTHER" id="PTHR12468:SF2">
    <property type="entry name" value="GPI MANNOSYLTRANSFERASE 2"/>
    <property type="match status" value="1"/>
</dbReference>
<name>A0A5B8U154_9ACTN</name>
<evidence type="ECO:0000256" key="8">
    <source>
        <dbReference type="ARBA" id="ARBA00022989"/>
    </source>
</evidence>
<evidence type="ECO:0000256" key="3">
    <source>
        <dbReference type="ARBA" id="ARBA00022502"/>
    </source>
</evidence>
<dbReference type="GO" id="GO:0031501">
    <property type="term" value="C:mannosyltransferase complex"/>
    <property type="evidence" value="ECO:0007669"/>
    <property type="project" value="TreeGrafter"/>
</dbReference>
<accession>A0A5B8U154</accession>
<feature type="transmembrane region" description="Helical" evidence="10">
    <location>
        <begin position="338"/>
        <end position="355"/>
    </location>
</feature>
<dbReference type="PANTHER" id="PTHR12468">
    <property type="entry name" value="GPI MANNOSYLTRANSFERASE 2"/>
    <property type="match status" value="1"/>
</dbReference>
<keyword evidence="7" id="KW-0256">Endoplasmic reticulum</keyword>
<organism evidence="11 12">
    <name type="scientific">Baekduia soli</name>
    <dbReference type="NCBI Taxonomy" id="496014"/>
    <lineage>
        <taxon>Bacteria</taxon>
        <taxon>Bacillati</taxon>
        <taxon>Actinomycetota</taxon>
        <taxon>Thermoleophilia</taxon>
        <taxon>Solirubrobacterales</taxon>
        <taxon>Baekduiaceae</taxon>
        <taxon>Baekduia</taxon>
    </lineage>
</organism>
<keyword evidence="12" id="KW-1185">Reference proteome</keyword>
<evidence type="ECO:0000313" key="11">
    <source>
        <dbReference type="EMBL" id="QEC46717.1"/>
    </source>
</evidence>
<dbReference type="EMBL" id="CP042430">
    <property type="protein sequence ID" value="QEC46717.1"/>
    <property type="molecule type" value="Genomic_DNA"/>
</dbReference>
<feature type="transmembrane region" description="Helical" evidence="10">
    <location>
        <begin position="414"/>
        <end position="436"/>
    </location>
</feature>
<evidence type="ECO:0000256" key="9">
    <source>
        <dbReference type="ARBA" id="ARBA00023136"/>
    </source>
</evidence>
<evidence type="ECO:0000256" key="2">
    <source>
        <dbReference type="ARBA" id="ARBA00004687"/>
    </source>
</evidence>
<gene>
    <name evidence="11" type="ORF">FSW04_03375</name>
</gene>
<comment type="pathway">
    <text evidence="2">Glycolipid biosynthesis; glycosylphosphatidylinositol-anchor biosynthesis.</text>
</comment>
<comment type="subcellular location">
    <subcellularLocation>
        <location evidence="1">Endoplasmic reticulum membrane</location>
        <topology evidence="1">Multi-pass membrane protein</topology>
    </subcellularLocation>
</comment>
<feature type="transmembrane region" description="Helical" evidence="10">
    <location>
        <begin position="124"/>
        <end position="155"/>
    </location>
</feature>
<reference evidence="11 12" key="1">
    <citation type="journal article" date="2018" name="J. Microbiol.">
        <title>Baekduia soli gen. nov., sp. nov., a novel bacterium isolated from the soil of Baekdu Mountain and proposal of a novel family name, Baekduiaceae fam. nov.</title>
        <authorList>
            <person name="An D.S."/>
            <person name="Siddiqi M.Z."/>
            <person name="Kim K.H."/>
            <person name="Yu H.S."/>
            <person name="Im W.T."/>
        </authorList>
    </citation>
    <scope>NUCLEOTIDE SEQUENCE [LARGE SCALE GENOMIC DNA]</scope>
    <source>
        <strain evidence="11 12">BR7-21</strain>
    </source>
</reference>
<dbReference type="GO" id="GO:0006506">
    <property type="term" value="P:GPI anchor biosynthetic process"/>
    <property type="evidence" value="ECO:0007669"/>
    <property type="project" value="UniProtKB-UniPathway"/>
</dbReference>
<feature type="transmembrane region" description="Helical" evidence="10">
    <location>
        <begin position="217"/>
        <end position="239"/>
    </location>
</feature>
<feature type="transmembrane region" description="Helical" evidence="10">
    <location>
        <begin position="45"/>
        <end position="64"/>
    </location>
</feature>
<protein>
    <recommendedName>
        <fullName evidence="13">Glycosyltransferase RgtA/B/C/D-like domain-containing protein</fullName>
    </recommendedName>
</protein>
<keyword evidence="9 10" id="KW-0472">Membrane</keyword>
<keyword evidence="5" id="KW-0808">Transferase</keyword>
<evidence type="ECO:0000256" key="4">
    <source>
        <dbReference type="ARBA" id="ARBA00022676"/>
    </source>
</evidence>
<evidence type="ECO:0000256" key="7">
    <source>
        <dbReference type="ARBA" id="ARBA00022824"/>
    </source>
</evidence>
<evidence type="ECO:0000256" key="1">
    <source>
        <dbReference type="ARBA" id="ARBA00004477"/>
    </source>
</evidence>
<dbReference type="Pfam" id="PF04188">
    <property type="entry name" value="Mannosyl_trans2"/>
    <property type="match status" value="1"/>
</dbReference>
<dbReference type="GO" id="GO:0000009">
    <property type="term" value="F:alpha-1,6-mannosyltransferase activity"/>
    <property type="evidence" value="ECO:0007669"/>
    <property type="project" value="InterPro"/>
</dbReference>
<dbReference type="GO" id="GO:0004376">
    <property type="term" value="F:GPI mannosyltransferase activity"/>
    <property type="evidence" value="ECO:0007669"/>
    <property type="project" value="InterPro"/>
</dbReference>
<evidence type="ECO:0000313" key="12">
    <source>
        <dbReference type="Proteomes" id="UP000321805"/>
    </source>
</evidence>
<keyword evidence="4" id="KW-0328">Glycosyltransferase</keyword>
<keyword evidence="6 10" id="KW-0812">Transmembrane</keyword>
<dbReference type="GO" id="GO:0016020">
    <property type="term" value="C:membrane"/>
    <property type="evidence" value="ECO:0007669"/>
    <property type="project" value="GOC"/>
</dbReference>
<evidence type="ECO:0000256" key="10">
    <source>
        <dbReference type="SAM" id="Phobius"/>
    </source>
</evidence>
<evidence type="ECO:0000256" key="5">
    <source>
        <dbReference type="ARBA" id="ARBA00022679"/>
    </source>
</evidence>
<feature type="transmembrane region" description="Helical" evidence="10">
    <location>
        <begin position="167"/>
        <end position="185"/>
    </location>
</feature>
<keyword evidence="3" id="KW-0337">GPI-anchor biosynthesis</keyword>
<feature type="transmembrane region" description="Helical" evidence="10">
    <location>
        <begin position="362"/>
        <end position="379"/>
    </location>
</feature>
<feature type="transmembrane region" description="Helical" evidence="10">
    <location>
        <begin position="391"/>
        <end position="407"/>
    </location>
</feature>
<keyword evidence="8 10" id="KW-1133">Transmembrane helix</keyword>
<dbReference type="Proteomes" id="UP000321805">
    <property type="component" value="Chromosome"/>
</dbReference>
<proteinExistence type="predicted"/>
<dbReference type="KEGG" id="bsol:FSW04_03375"/>
<dbReference type="AlphaFoldDB" id="A0A5B8U154"/>
<feature type="transmembrane region" description="Helical" evidence="10">
    <location>
        <begin position="251"/>
        <end position="273"/>
    </location>
</feature>
<evidence type="ECO:0008006" key="13">
    <source>
        <dbReference type="Google" id="ProtNLM"/>
    </source>
</evidence>
<dbReference type="OrthoDB" id="151635at2"/>
<evidence type="ECO:0000256" key="6">
    <source>
        <dbReference type="ARBA" id="ARBA00022692"/>
    </source>
</evidence>
<dbReference type="UniPathway" id="UPA00196"/>
<dbReference type="InterPro" id="IPR007315">
    <property type="entry name" value="PIG-V/Gpi18"/>
</dbReference>
<sequence length="437" mass="45758">MAVEPGLRDDVGHVALTVQEQGAATRARHRAPLADRADLAAAWRAFWISRVVVWAAGLAAIGVWGQQAAHRVAFDPAGLTRPYGPLADLLVGPAARWDSVWFLAIAGSGYDGGDRTAFFPLYPLLVRVGGILCGSPLLAAIAISCAAFLAALAVLHRLAVLEVGDEAARWAVLALALFPGALWFSAAYSESLFLLVSVGAVLCARTGRWAAAGVLGALAAATRSAGLLLLVPLALLWLDGWRARGPGRARVADLAWLGVVPLGLLAYCGFLALGGHGFTAPFSAQDTWHRSLAGPWAGVRDGAVAAWDGARQVVHGAAPPVYFRPAGGDPVEVGRHNLMLFGFLVAAVPALAGALRRLPLAHGAYAATALLLPLSYPVGPQPLMSLPRFEAVLYPLFLWIGLWLARGSAARRAVVLGLFAAGLAAFSALFSTWHWVA</sequence>